<proteinExistence type="predicted"/>
<dbReference type="Proteomes" id="UP000821865">
    <property type="component" value="Chromosome 6"/>
</dbReference>
<evidence type="ECO:0000313" key="2">
    <source>
        <dbReference type="Proteomes" id="UP000821865"/>
    </source>
</evidence>
<evidence type="ECO:0000313" key="1">
    <source>
        <dbReference type="EMBL" id="KAH7946221.1"/>
    </source>
</evidence>
<protein>
    <submittedName>
        <fullName evidence="1">Uncharacterized protein</fullName>
    </submittedName>
</protein>
<sequence length="236" mass="27045">MFPYSQIAEAFKCGRKKVSYILSDDLGQYFKGNEAEELAEPGVLYTVMIDETPLPEMKVQQLDVFVQYFSVKAQNLVVEHLQSFHMGHTTADELFTCLDDSLSELPKNNMLCFFSDSPNVIKSLKRKVKAELSRNMINIGECGLHKVHNAFAAVLESFCHELECIITDIHQYFKYATRQADIKDLQQKLGLPQLEFLRHISSRWLTLHPSIQRVLGLYNALKVFFSKSGSPERPHL</sequence>
<name>A0ACB8CN03_DERSI</name>
<dbReference type="EMBL" id="CM023475">
    <property type="protein sequence ID" value="KAH7946221.1"/>
    <property type="molecule type" value="Genomic_DNA"/>
</dbReference>
<organism evidence="1 2">
    <name type="scientific">Dermacentor silvarum</name>
    <name type="common">Tick</name>
    <dbReference type="NCBI Taxonomy" id="543639"/>
    <lineage>
        <taxon>Eukaryota</taxon>
        <taxon>Metazoa</taxon>
        <taxon>Ecdysozoa</taxon>
        <taxon>Arthropoda</taxon>
        <taxon>Chelicerata</taxon>
        <taxon>Arachnida</taxon>
        <taxon>Acari</taxon>
        <taxon>Parasitiformes</taxon>
        <taxon>Ixodida</taxon>
        <taxon>Ixodoidea</taxon>
        <taxon>Ixodidae</taxon>
        <taxon>Rhipicephalinae</taxon>
        <taxon>Dermacentor</taxon>
    </lineage>
</organism>
<keyword evidence="2" id="KW-1185">Reference proteome</keyword>
<accession>A0ACB8CN03</accession>
<comment type="caution">
    <text evidence="1">The sequence shown here is derived from an EMBL/GenBank/DDBJ whole genome shotgun (WGS) entry which is preliminary data.</text>
</comment>
<gene>
    <name evidence="1" type="ORF">HPB49_021545</name>
</gene>
<reference evidence="1" key="1">
    <citation type="submission" date="2020-05" db="EMBL/GenBank/DDBJ databases">
        <title>Large-scale comparative analyses of tick genomes elucidate their genetic diversity and vector capacities.</title>
        <authorList>
            <person name="Jia N."/>
            <person name="Wang J."/>
            <person name="Shi W."/>
            <person name="Du L."/>
            <person name="Sun Y."/>
            <person name="Zhan W."/>
            <person name="Jiang J."/>
            <person name="Wang Q."/>
            <person name="Zhang B."/>
            <person name="Ji P."/>
            <person name="Sakyi L.B."/>
            <person name="Cui X."/>
            <person name="Yuan T."/>
            <person name="Jiang B."/>
            <person name="Yang W."/>
            <person name="Lam T.T.-Y."/>
            <person name="Chang Q."/>
            <person name="Ding S."/>
            <person name="Wang X."/>
            <person name="Zhu J."/>
            <person name="Ruan X."/>
            <person name="Zhao L."/>
            <person name="Wei J."/>
            <person name="Que T."/>
            <person name="Du C."/>
            <person name="Cheng J."/>
            <person name="Dai P."/>
            <person name="Han X."/>
            <person name="Huang E."/>
            <person name="Gao Y."/>
            <person name="Liu J."/>
            <person name="Shao H."/>
            <person name="Ye R."/>
            <person name="Li L."/>
            <person name="Wei W."/>
            <person name="Wang X."/>
            <person name="Wang C."/>
            <person name="Yang T."/>
            <person name="Huo Q."/>
            <person name="Li W."/>
            <person name="Guo W."/>
            <person name="Chen H."/>
            <person name="Zhou L."/>
            <person name="Ni X."/>
            <person name="Tian J."/>
            <person name="Zhou Y."/>
            <person name="Sheng Y."/>
            <person name="Liu T."/>
            <person name="Pan Y."/>
            <person name="Xia L."/>
            <person name="Li J."/>
            <person name="Zhao F."/>
            <person name="Cao W."/>
        </authorList>
    </citation>
    <scope>NUCLEOTIDE SEQUENCE</scope>
    <source>
        <strain evidence="1">Dsil-2018</strain>
    </source>
</reference>